<dbReference type="Proteomes" id="UP000310200">
    <property type="component" value="Unassembled WGS sequence"/>
</dbReference>
<proteinExistence type="predicted"/>
<evidence type="ECO:0000259" key="2">
    <source>
        <dbReference type="PROSITE" id="PS50157"/>
    </source>
</evidence>
<name>A0A4S2KLW1_9HYME</name>
<feature type="domain" description="C2H2-type" evidence="2">
    <location>
        <begin position="41"/>
        <end position="70"/>
    </location>
</feature>
<accession>A0A4S2KLW1</accession>
<dbReference type="SUPFAM" id="SSF57667">
    <property type="entry name" value="beta-beta-alpha zinc fingers"/>
    <property type="match status" value="1"/>
</dbReference>
<dbReference type="GO" id="GO:0008270">
    <property type="term" value="F:zinc ion binding"/>
    <property type="evidence" value="ECO:0007669"/>
    <property type="project" value="UniProtKB-KW"/>
</dbReference>
<evidence type="ECO:0000256" key="1">
    <source>
        <dbReference type="PROSITE-ProRule" id="PRU00042"/>
    </source>
</evidence>
<evidence type="ECO:0000313" key="3">
    <source>
        <dbReference type="EMBL" id="TGZ50673.1"/>
    </source>
</evidence>
<gene>
    <name evidence="3" type="ORF">DBV15_09045</name>
</gene>
<sequence>MSMSSILFGMLFVRIQDSKESTLHLRKRVKNTKRMRGCAKFSCPNPNCQSAYTCKNNLQTHIRYHCGQKPRFKCPYCDYMSKFKKDIRRHIQRLHKNHYVYVINVERNVVC</sequence>
<keyword evidence="1" id="KW-0862">Zinc</keyword>
<dbReference type="InterPro" id="IPR013087">
    <property type="entry name" value="Znf_C2H2_type"/>
</dbReference>
<dbReference type="EMBL" id="QBLH01001901">
    <property type="protein sequence ID" value="TGZ50673.1"/>
    <property type="molecule type" value="Genomic_DNA"/>
</dbReference>
<dbReference type="Pfam" id="PF13909">
    <property type="entry name" value="zf-H2C2_5"/>
    <property type="match status" value="1"/>
</dbReference>
<dbReference type="PROSITE" id="PS00028">
    <property type="entry name" value="ZINC_FINGER_C2H2_1"/>
    <property type="match status" value="1"/>
</dbReference>
<dbReference type="PROSITE" id="PS50157">
    <property type="entry name" value="ZINC_FINGER_C2H2_2"/>
    <property type="match status" value="1"/>
</dbReference>
<protein>
    <submittedName>
        <fullName evidence="3">Zinc finger protein</fullName>
    </submittedName>
</protein>
<reference evidence="3 4" key="1">
    <citation type="journal article" date="2019" name="Philos. Trans. R. Soc. Lond., B, Biol. Sci.">
        <title>Ant behaviour and brain gene expression of defending hosts depend on the ecological success of the intruding social parasite.</title>
        <authorList>
            <person name="Kaur R."/>
            <person name="Stoldt M."/>
            <person name="Jongepier E."/>
            <person name="Feldmeyer B."/>
            <person name="Menzel F."/>
            <person name="Bornberg-Bauer E."/>
            <person name="Foitzik S."/>
        </authorList>
    </citation>
    <scope>NUCLEOTIDE SEQUENCE [LARGE SCALE GENOMIC DNA]</scope>
    <source>
        <tissue evidence="3">Whole body</tissue>
    </source>
</reference>
<organism evidence="3 4">
    <name type="scientific">Temnothorax longispinosus</name>
    <dbReference type="NCBI Taxonomy" id="300112"/>
    <lineage>
        <taxon>Eukaryota</taxon>
        <taxon>Metazoa</taxon>
        <taxon>Ecdysozoa</taxon>
        <taxon>Arthropoda</taxon>
        <taxon>Hexapoda</taxon>
        <taxon>Insecta</taxon>
        <taxon>Pterygota</taxon>
        <taxon>Neoptera</taxon>
        <taxon>Endopterygota</taxon>
        <taxon>Hymenoptera</taxon>
        <taxon>Apocrita</taxon>
        <taxon>Aculeata</taxon>
        <taxon>Formicoidea</taxon>
        <taxon>Formicidae</taxon>
        <taxon>Myrmicinae</taxon>
        <taxon>Temnothorax</taxon>
    </lineage>
</organism>
<keyword evidence="1" id="KW-0863">Zinc-finger</keyword>
<dbReference type="STRING" id="300112.A0A4S2KLW1"/>
<keyword evidence="1" id="KW-0479">Metal-binding</keyword>
<evidence type="ECO:0000313" key="4">
    <source>
        <dbReference type="Proteomes" id="UP000310200"/>
    </source>
</evidence>
<comment type="caution">
    <text evidence="3">The sequence shown here is derived from an EMBL/GenBank/DDBJ whole genome shotgun (WGS) entry which is preliminary data.</text>
</comment>
<dbReference type="InterPro" id="IPR036236">
    <property type="entry name" value="Znf_C2H2_sf"/>
</dbReference>
<dbReference type="AlphaFoldDB" id="A0A4S2KLW1"/>
<dbReference type="Gene3D" id="3.30.160.60">
    <property type="entry name" value="Classic Zinc Finger"/>
    <property type="match status" value="1"/>
</dbReference>
<keyword evidence="4" id="KW-1185">Reference proteome</keyword>
<dbReference type="SMART" id="SM00355">
    <property type="entry name" value="ZnF_C2H2"/>
    <property type="match status" value="2"/>
</dbReference>